<dbReference type="PANTHER" id="PTHR47073:SF2">
    <property type="entry name" value="PROTEIN ANTI-SILENCING 1"/>
    <property type="match status" value="1"/>
</dbReference>
<sequence>MVEVETSEELEFKWGKKKGRGGRNKDVQFYESFTYDGVEYGLYDCVYLYKESEPEPEIGKLIKIWETGEKAKKVKVLWFFRPCEILNFLGAEEILENELFLASGEGVGLANLNPLEAIAGKCNVLCISKNKENPLPSAEELQMAEFVFRRTFDVGQQKIMDKIDGQIAGIDVKFMFNRMDIQKPGGVLKVDLGKNEVCGNSIESNETMVLSKKNSFKEHVTLEKIGNCVDSSTQENADLVKHKPSLVEKPAFVVGLKSSDMDKTNEKGEHASNPKALLRSKVKSNEGEVRRGKVHAGQVVEEENVKCTKDSVDLDNRPTKKAKIDCTIKVSDDKGKICEQRHVKVEEKIRCTKGSGELDHGQSKSKLNTSTKVVNDKSKSSDHKRMNDKKVLSSTASTLDDKCKVKNMENSLGTNKAPCKKTKLDDKATTLSNVKLPKTSQRKDFLGTNEGPSKKMKPDVKVTTLSDGKLPPPTESQNKAKNYGFQVLEVTERPDAPWEDRMQTAHEQGTLVLLQNLDPAFTSAEVEDIVWHGFKETCTAKMIQRTSNSSPHSGQALVIFKTREAAQMVVRKLDEGCLLLSNGRPLVGSIGTRSAEKKPIFFGHLVIDKLRHQMLREREMKEAVSTSHCSQPNTTEYDMAMEWCLLQERSDLVWGTCIRSWKYSIPSPSYKQQGKELRKLKAELKAK</sequence>
<accession>A0A4Y1QTY5</accession>
<feature type="region of interest" description="Disordered" evidence="1">
    <location>
        <begin position="354"/>
        <end position="393"/>
    </location>
</feature>
<dbReference type="SUPFAM" id="SSF54928">
    <property type="entry name" value="RNA-binding domain, RBD"/>
    <property type="match status" value="1"/>
</dbReference>
<dbReference type="Gene3D" id="2.30.30.490">
    <property type="match status" value="1"/>
</dbReference>
<dbReference type="GO" id="GO:0003682">
    <property type="term" value="F:chromatin binding"/>
    <property type="evidence" value="ECO:0007669"/>
    <property type="project" value="InterPro"/>
</dbReference>
<name>A0A4Y1QTY5_PRUDU</name>
<dbReference type="InterPro" id="IPR043151">
    <property type="entry name" value="BAH_sf"/>
</dbReference>
<reference evidence="3" key="1">
    <citation type="journal article" date="2019" name="Science">
        <title>Mutation of a bHLH transcription factor allowed almond domestication.</title>
        <authorList>
            <person name="Sanchez-Perez R."/>
            <person name="Pavan S."/>
            <person name="Mazzeo R."/>
            <person name="Moldovan C."/>
            <person name="Aiese Cigliano R."/>
            <person name="Del Cueto J."/>
            <person name="Ricciardi F."/>
            <person name="Lotti C."/>
            <person name="Ricciardi L."/>
            <person name="Dicenta F."/>
            <person name="Lopez-Marques R.L."/>
            <person name="Lindberg Moller B."/>
        </authorList>
    </citation>
    <scope>NUCLEOTIDE SEQUENCE</scope>
</reference>
<proteinExistence type="predicted"/>
<dbReference type="EMBL" id="AP019297">
    <property type="protein sequence ID" value="BBG95352.1"/>
    <property type="molecule type" value="Genomic_DNA"/>
</dbReference>
<evidence type="ECO:0000256" key="1">
    <source>
        <dbReference type="SAM" id="MobiDB-lite"/>
    </source>
</evidence>
<dbReference type="FunFam" id="2.30.30.490:FF:000017">
    <property type="entry name" value="Bromo-adjacent homology (BAH) domain-containing protein"/>
    <property type="match status" value="1"/>
</dbReference>
<dbReference type="GO" id="GO:0003723">
    <property type="term" value="F:RNA binding"/>
    <property type="evidence" value="ECO:0007669"/>
    <property type="project" value="TreeGrafter"/>
</dbReference>
<dbReference type="InterPro" id="IPR035979">
    <property type="entry name" value="RBD_domain_sf"/>
</dbReference>
<feature type="compositionally biased region" description="Polar residues" evidence="1">
    <location>
        <begin position="364"/>
        <end position="373"/>
    </location>
</feature>
<dbReference type="InterPro" id="IPR001025">
    <property type="entry name" value="BAH_dom"/>
</dbReference>
<dbReference type="PANTHER" id="PTHR47073">
    <property type="entry name" value="PROTEIN ANTI-SILENCING 1"/>
    <property type="match status" value="1"/>
</dbReference>
<feature type="region of interest" description="Disordered" evidence="1">
    <location>
        <begin position="436"/>
        <end position="479"/>
    </location>
</feature>
<dbReference type="Gene3D" id="3.30.70.330">
    <property type="match status" value="1"/>
</dbReference>
<protein>
    <submittedName>
        <fullName evidence="3">Nucleic acid-binding protein</fullName>
    </submittedName>
</protein>
<dbReference type="PROSITE" id="PS51038">
    <property type="entry name" value="BAH"/>
    <property type="match status" value="1"/>
</dbReference>
<organism evidence="3">
    <name type="scientific">Prunus dulcis</name>
    <name type="common">Almond</name>
    <name type="synonym">Amygdalus dulcis</name>
    <dbReference type="NCBI Taxonomy" id="3755"/>
    <lineage>
        <taxon>Eukaryota</taxon>
        <taxon>Viridiplantae</taxon>
        <taxon>Streptophyta</taxon>
        <taxon>Embryophyta</taxon>
        <taxon>Tracheophyta</taxon>
        <taxon>Spermatophyta</taxon>
        <taxon>Magnoliopsida</taxon>
        <taxon>eudicotyledons</taxon>
        <taxon>Gunneridae</taxon>
        <taxon>Pentapetalae</taxon>
        <taxon>rosids</taxon>
        <taxon>fabids</taxon>
        <taxon>Rosales</taxon>
        <taxon>Rosaceae</taxon>
        <taxon>Amygdaloideae</taxon>
        <taxon>Amygdaleae</taxon>
        <taxon>Prunus</taxon>
    </lineage>
</organism>
<feature type="compositionally biased region" description="Basic and acidic residues" evidence="1">
    <location>
        <begin position="374"/>
        <end position="391"/>
    </location>
</feature>
<dbReference type="AlphaFoldDB" id="A0A4Y1QTY5"/>
<feature type="domain" description="BAH" evidence="2">
    <location>
        <begin position="38"/>
        <end position="163"/>
    </location>
</feature>
<gene>
    <name evidence="3" type="ORF">Prudu_003870</name>
</gene>
<dbReference type="InterPro" id="IPR012677">
    <property type="entry name" value="Nucleotide-bd_a/b_plait_sf"/>
</dbReference>
<evidence type="ECO:0000259" key="2">
    <source>
        <dbReference type="PROSITE" id="PS51038"/>
    </source>
</evidence>
<dbReference type="SMART" id="SM00439">
    <property type="entry name" value="BAH"/>
    <property type="match status" value="1"/>
</dbReference>
<dbReference type="Pfam" id="PF01426">
    <property type="entry name" value="BAH"/>
    <property type="match status" value="1"/>
</dbReference>
<evidence type="ECO:0000313" key="3">
    <source>
        <dbReference type="EMBL" id="BBG95352.1"/>
    </source>
</evidence>